<dbReference type="PANTHER" id="PTHR33099:SF7">
    <property type="entry name" value="MYND-TYPE DOMAIN-CONTAINING PROTEIN"/>
    <property type="match status" value="1"/>
</dbReference>
<dbReference type="Gene3D" id="2.60.120.620">
    <property type="entry name" value="q2cbj1_9rhob like domain"/>
    <property type="match status" value="1"/>
</dbReference>
<reference evidence="2" key="1">
    <citation type="submission" date="2023-04" db="EMBL/GenBank/DDBJ databases">
        <title>Black Yeasts Isolated from many extreme environments.</title>
        <authorList>
            <person name="Coleine C."/>
            <person name="Stajich J.E."/>
            <person name="Selbmann L."/>
        </authorList>
    </citation>
    <scope>NUCLEOTIDE SEQUENCE</scope>
    <source>
        <strain evidence="2">CCFEE 5312</strain>
    </source>
</reference>
<comment type="caution">
    <text evidence="2">The sequence shown here is derived from an EMBL/GenBank/DDBJ whole genome shotgun (WGS) entry which is preliminary data.</text>
</comment>
<gene>
    <name evidence="2" type="ORF">LTR09_004467</name>
</gene>
<dbReference type="EMBL" id="JAWDJX010000011">
    <property type="protein sequence ID" value="KAK3054738.1"/>
    <property type="molecule type" value="Genomic_DNA"/>
</dbReference>
<proteinExistence type="predicted"/>
<accession>A0AAJ0GDX3</accession>
<organism evidence="2 3">
    <name type="scientific">Extremus antarcticus</name>
    <dbReference type="NCBI Taxonomy" id="702011"/>
    <lineage>
        <taxon>Eukaryota</taxon>
        <taxon>Fungi</taxon>
        <taxon>Dikarya</taxon>
        <taxon>Ascomycota</taxon>
        <taxon>Pezizomycotina</taxon>
        <taxon>Dothideomycetes</taxon>
        <taxon>Dothideomycetidae</taxon>
        <taxon>Mycosphaerellales</taxon>
        <taxon>Extremaceae</taxon>
        <taxon>Extremus</taxon>
    </lineage>
</organism>
<dbReference type="AlphaFoldDB" id="A0AAJ0GDX3"/>
<evidence type="ECO:0000256" key="1">
    <source>
        <dbReference type="SAM" id="MobiDB-lite"/>
    </source>
</evidence>
<evidence type="ECO:0008006" key="4">
    <source>
        <dbReference type="Google" id="ProtNLM"/>
    </source>
</evidence>
<sequence length="299" mass="33064">MPCSRDGCEIAVSDNGEAGLTTERRNNEERQQHDTDPSSDEESRYRETTDYRALESCKESLLSALEVLKSDSSFANISGINNFRDPGLIVDDKGPISLPLTRSDAHRIIAASHQAPFGRYAETIVDTSVRQTWEINSDQFRFHDHGAWQQLLSMLLPAVCDMLGISEELPNISAQLYKVLLYEKGALFKPHKDSEKVPGMFGTLVVCLPSAHEGGDIVLRHGGDMKSFSTASCQPSFAAWYADVLHEIKEVTFGYRLVLTLNLVKTTPNVGKFAIGVCTTAFIRRARPGTEVLVAARTQ</sequence>
<dbReference type="Proteomes" id="UP001271007">
    <property type="component" value="Unassembled WGS sequence"/>
</dbReference>
<keyword evidence="3" id="KW-1185">Reference proteome</keyword>
<feature type="compositionally biased region" description="Basic and acidic residues" evidence="1">
    <location>
        <begin position="22"/>
        <end position="48"/>
    </location>
</feature>
<dbReference type="PANTHER" id="PTHR33099">
    <property type="entry name" value="FE2OG DIOXYGENASE DOMAIN-CONTAINING PROTEIN"/>
    <property type="match status" value="1"/>
</dbReference>
<protein>
    <recommendedName>
        <fullName evidence="4">Prolyl 4-hydroxylase alpha subunit Fe(2+) 2OG dioxygenase domain-containing protein</fullName>
    </recommendedName>
</protein>
<evidence type="ECO:0000313" key="2">
    <source>
        <dbReference type="EMBL" id="KAK3054738.1"/>
    </source>
</evidence>
<evidence type="ECO:0000313" key="3">
    <source>
        <dbReference type="Proteomes" id="UP001271007"/>
    </source>
</evidence>
<name>A0AAJ0GDX3_9PEZI</name>
<feature type="region of interest" description="Disordered" evidence="1">
    <location>
        <begin position="1"/>
        <end position="48"/>
    </location>
</feature>